<dbReference type="PANTHER" id="PTHR46769">
    <property type="entry name" value="POLYCYSTIC KIDNEY AND HEPATIC DISEASE 1 (AUTOSOMAL RECESSIVE)-LIKE 1"/>
    <property type="match status" value="1"/>
</dbReference>
<evidence type="ECO:0000256" key="1">
    <source>
        <dbReference type="ARBA" id="ARBA00022729"/>
    </source>
</evidence>
<dbReference type="SMART" id="SM01225">
    <property type="entry name" value="G8"/>
    <property type="match status" value="1"/>
</dbReference>
<evidence type="ECO:0000259" key="5">
    <source>
        <dbReference type="PROSITE" id="PS51484"/>
    </source>
</evidence>
<dbReference type="InterPro" id="IPR055401">
    <property type="entry name" value="CEMIP_beta-hel_dom"/>
</dbReference>
<dbReference type="InterPro" id="IPR019316">
    <property type="entry name" value="G8_domain"/>
</dbReference>
<feature type="domain" description="G8" evidence="5">
    <location>
        <begin position="310"/>
        <end position="439"/>
    </location>
</feature>
<feature type="chain" id="PRO_5003277742" evidence="4">
    <location>
        <begin position="21"/>
        <end position="1292"/>
    </location>
</feature>
<proteinExistence type="evidence at transcript level"/>
<protein>
    <submittedName>
        <fullName evidence="6">Predicted protein</fullName>
    </submittedName>
</protein>
<reference evidence="6" key="1">
    <citation type="journal article" date="2011" name="Plant Physiol.">
        <title>Comprehensive sequence analysis of 24,783 barley full-length cDNAs derived from 12 clone libraries.</title>
        <authorList>
            <person name="Matsumoto T."/>
            <person name="Tanaka T."/>
            <person name="Sakai H."/>
            <person name="Amano N."/>
            <person name="Kanamori H."/>
            <person name="Kurita K."/>
            <person name="Kikuta A."/>
            <person name="Kamiya K."/>
            <person name="Yamamoto M."/>
            <person name="Ikawa H."/>
            <person name="Fujii N."/>
            <person name="Hori K."/>
            <person name="Itoh T."/>
            <person name="Sato K."/>
        </authorList>
    </citation>
    <scope>NUCLEOTIDE SEQUENCE</scope>
    <source>
        <tissue evidence="6">Shoot and root</tissue>
    </source>
</reference>
<organism evidence="6">
    <name type="scientific">Hordeum vulgare subsp. vulgare</name>
    <name type="common">Domesticated barley</name>
    <dbReference type="NCBI Taxonomy" id="112509"/>
    <lineage>
        <taxon>Eukaryota</taxon>
        <taxon>Viridiplantae</taxon>
        <taxon>Streptophyta</taxon>
        <taxon>Embryophyta</taxon>
        <taxon>Tracheophyta</taxon>
        <taxon>Spermatophyta</taxon>
        <taxon>Magnoliopsida</taxon>
        <taxon>Liliopsida</taxon>
        <taxon>Poales</taxon>
        <taxon>Poaceae</taxon>
        <taxon>BOP clade</taxon>
        <taxon>Pooideae</taxon>
        <taxon>Triticodae</taxon>
        <taxon>Triticeae</taxon>
        <taxon>Hordeinae</taxon>
        <taxon>Hordeum</taxon>
    </lineage>
</organism>
<feature type="compositionally biased region" description="Polar residues" evidence="3">
    <location>
        <begin position="871"/>
        <end position="888"/>
    </location>
</feature>
<dbReference type="EMBL" id="AK371167">
    <property type="protein sequence ID" value="BAK02365.1"/>
    <property type="molecule type" value="mRNA"/>
</dbReference>
<dbReference type="PANTHER" id="PTHR46769:SF2">
    <property type="entry name" value="FIBROCYSTIN-L ISOFORM 2 PRECURSOR-RELATED"/>
    <property type="match status" value="1"/>
</dbReference>
<accession>F2E4U3</accession>
<keyword evidence="1 4" id="KW-0732">Signal</keyword>
<sequence>MHLNSVFAVSILLIAASSSALKLSGSDVSFTSDSVETYLYFKKDPSVNAITITSVQVTGNGAPSNIKPGEILSVSGGSVRVGGTTDESLNNEESLNLGTSLKPSVLFFVGITGLFFGVRKSLALTAVLFGTAYALALDPSWKVTINVSVPANLKLNNFNINIAKGKIETESGMGITIGKADISMCGNSGNQISMDGFAFDSASVCATGRVWLNSITTSDKTILNVRSTEDSAHVFVKGGFTNQFQLNSTLGLAFSTPCDSPNNEHYDTKYLFGNCGKNSSKITIAAQFDAFLSVAEDASVAGLNRWSSAATWGTTGVPKNGSVVKIDAGKTILLDTTTASLAGLEIRGNLIVDPNSNFWVTSDYVDVYGTIRVGWISAPYKGIGGFTLTGSREKANYANRAPFGGFTNNGQSRGFRFFPGSNMQFHGNAPKAVYTRLNDHAKQNDTIITVDSLEGWKVGDSLAISPTTFPQTSSTDYRTIVAIDASSKKVTLNQGLSYARWGKMQYVTDKGVSLTPGVFKEMKAHPDVPEMLDERAVIVHLTRNIVIEAPNDTDWENGHGVHFMWQGQMEVQLNGVEFRRSGQAGAIGRYAVHGHMQSYNMPDGFAWPSLSDGKFLGDANKTIVRNIAIWNSKNRAIAIHGTCGARYINNVAYNIVGHAYFFEDGSEIRNHFIGNVALMIKKPNVTNMLLFTDGQASGIWLVNGDNHFRDNIVGDVNTNGFGLWNAMGQTRKYMEYINVVTPSGITFSPNLCGLSIFSCGWDGFNLPRARESWKLTALNETHWSVVGNLTGRLPDAKVNENYGNNTGSGSVIFFKISGAATVGSQITFNINASGYGCVGQSKWVELWPSYTPMVDYVNNTAFACNVGAQTETSASDDFGNTQVSSPTPTRDARPNSPYDGSWRKPALFVGTRIWMNRGGYVNRILNPEYKSWTVADNLGTDLNGQVQFGLVANSLFVGNSLNNLESSLYEVERHAMASYHFALSFHNLTFFNYPPLPKSPLTTNAFMVAVPGLLQSWDLYLNSIEMGPSVSQYGLPGILNWKKFNVTQFERCPPANIEYLYNTPEYPTAYGGPDLPIINGYQSRYWTFSGALYDKTGDLAGVPESFLTYDVPFITYNLTNKRTVGRPGISHTIGTTDKMGGLQETQTDLQTSEYGNGGEAAIIFHRLDENWKSVGNWSIKDGAKSWLLGGMRHAGVVSGGRYKIVHPDGQVWRNLLRISIRNADTLIIGMVWAGDVVPNISYNNQPHNSSLAVSSLSSLASTRPSYYIDASNNLVWFHHNTVNGVIKLTPTQ</sequence>
<dbReference type="Pfam" id="PF24606">
    <property type="entry name" value="CEMIP_beta-hel"/>
    <property type="match status" value="1"/>
</dbReference>
<name>F2E4U3_HORVV</name>
<keyword evidence="2" id="KW-0325">Glycoprotein</keyword>
<dbReference type="Pfam" id="PF10162">
    <property type="entry name" value="G8"/>
    <property type="match status" value="1"/>
</dbReference>
<evidence type="ECO:0000256" key="2">
    <source>
        <dbReference type="ARBA" id="ARBA00023180"/>
    </source>
</evidence>
<feature type="region of interest" description="Disordered" evidence="3">
    <location>
        <begin position="871"/>
        <end position="898"/>
    </location>
</feature>
<evidence type="ECO:0000313" key="6">
    <source>
        <dbReference type="EMBL" id="BAK02365.1"/>
    </source>
</evidence>
<dbReference type="InterPro" id="IPR052387">
    <property type="entry name" value="Fibrocystin"/>
</dbReference>
<feature type="signal peptide" evidence="4">
    <location>
        <begin position="1"/>
        <end position="20"/>
    </location>
</feature>
<evidence type="ECO:0000256" key="4">
    <source>
        <dbReference type="SAM" id="SignalP"/>
    </source>
</evidence>
<dbReference type="PROSITE" id="PS51484">
    <property type="entry name" value="G8"/>
    <property type="match status" value="1"/>
</dbReference>
<evidence type="ECO:0000256" key="3">
    <source>
        <dbReference type="SAM" id="MobiDB-lite"/>
    </source>
</evidence>